<dbReference type="AlphaFoldDB" id="A0AAV4CEB8"/>
<gene>
    <name evidence="1" type="ORF">PoB_005748400</name>
</gene>
<organism evidence="1 2">
    <name type="scientific">Plakobranchus ocellatus</name>
    <dbReference type="NCBI Taxonomy" id="259542"/>
    <lineage>
        <taxon>Eukaryota</taxon>
        <taxon>Metazoa</taxon>
        <taxon>Spiralia</taxon>
        <taxon>Lophotrochozoa</taxon>
        <taxon>Mollusca</taxon>
        <taxon>Gastropoda</taxon>
        <taxon>Heterobranchia</taxon>
        <taxon>Euthyneura</taxon>
        <taxon>Panpulmonata</taxon>
        <taxon>Sacoglossa</taxon>
        <taxon>Placobranchoidea</taxon>
        <taxon>Plakobranchidae</taxon>
        <taxon>Plakobranchus</taxon>
    </lineage>
</organism>
<sequence>MNARFCHERLLLQELFSLTYFHSLPYSIYGSSPDNFVNPLTDLLPLPSQFLSRASIYAIPSPDLYTGQSSALSLGTSPGPSYIHHPFSWFLTNTFPRPIPFSSWACPYCRPRAHFLTGNRLGVSQGKGLKWDTGKVWEWASKRGLEWGIQKPLAVIRGRGFNWLGVGSGKGLAVENWKGFWERVWKWACGEELEGV</sequence>
<proteinExistence type="predicted"/>
<dbReference type="Proteomes" id="UP000735302">
    <property type="component" value="Unassembled WGS sequence"/>
</dbReference>
<dbReference type="EMBL" id="BLXT01006309">
    <property type="protein sequence ID" value="GFO30979.1"/>
    <property type="molecule type" value="Genomic_DNA"/>
</dbReference>
<evidence type="ECO:0000313" key="2">
    <source>
        <dbReference type="Proteomes" id="UP000735302"/>
    </source>
</evidence>
<name>A0AAV4CEB8_9GAST</name>
<reference evidence="1 2" key="1">
    <citation type="journal article" date="2021" name="Elife">
        <title>Chloroplast acquisition without the gene transfer in kleptoplastic sea slugs, Plakobranchus ocellatus.</title>
        <authorList>
            <person name="Maeda T."/>
            <person name="Takahashi S."/>
            <person name="Yoshida T."/>
            <person name="Shimamura S."/>
            <person name="Takaki Y."/>
            <person name="Nagai Y."/>
            <person name="Toyoda A."/>
            <person name="Suzuki Y."/>
            <person name="Arimoto A."/>
            <person name="Ishii H."/>
            <person name="Satoh N."/>
            <person name="Nishiyama T."/>
            <person name="Hasebe M."/>
            <person name="Maruyama T."/>
            <person name="Minagawa J."/>
            <person name="Obokata J."/>
            <person name="Shigenobu S."/>
        </authorList>
    </citation>
    <scope>NUCLEOTIDE SEQUENCE [LARGE SCALE GENOMIC DNA]</scope>
</reference>
<keyword evidence="2" id="KW-1185">Reference proteome</keyword>
<comment type="caution">
    <text evidence="1">The sequence shown here is derived from an EMBL/GenBank/DDBJ whole genome shotgun (WGS) entry which is preliminary data.</text>
</comment>
<protein>
    <submittedName>
        <fullName evidence="1">Uncharacterized protein</fullName>
    </submittedName>
</protein>
<accession>A0AAV4CEB8</accession>
<evidence type="ECO:0000313" key="1">
    <source>
        <dbReference type="EMBL" id="GFO30979.1"/>
    </source>
</evidence>